<dbReference type="PANTHER" id="PTHR42685">
    <property type="entry name" value="GERANYLGERANYL DIPHOSPHATE REDUCTASE"/>
    <property type="match status" value="1"/>
</dbReference>
<evidence type="ECO:0000259" key="1">
    <source>
        <dbReference type="Pfam" id="PF01494"/>
    </source>
</evidence>
<dbReference type="Pfam" id="PF01494">
    <property type="entry name" value="FAD_binding_3"/>
    <property type="match status" value="1"/>
</dbReference>
<organism evidence="2 3">
    <name type="scientific">Neobacillus ginsengisoli</name>
    <dbReference type="NCBI Taxonomy" id="904295"/>
    <lineage>
        <taxon>Bacteria</taxon>
        <taxon>Bacillati</taxon>
        <taxon>Bacillota</taxon>
        <taxon>Bacilli</taxon>
        <taxon>Bacillales</taxon>
        <taxon>Bacillaceae</taxon>
        <taxon>Neobacillus</taxon>
    </lineage>
</organism>
<dbReference type="PANTHER" id="PTHR42685:SF22">
    <property type="entry name" value="CONDITIONED MEDIUM FACTOR RECEPTOR 1"/>
    <property type="match status" value="1"/>
</dbReference>
<evidence type="ECO:0000313" key="3">
    <source>
        <dbReference type="Proteomes" id="UP001224122"/>
    </source>
</evidence>
<evidence type="ECO:0000313" key="2">
    <source>
        <dbReference type="EMBL" id="MDQ0201987.1"/>
    </source>
</evidence>
<keyword evidence="3" id="KW-1185">Reference proteome</keyword>
<dbReference type="Gene3D" id="3.50.50.60">
    <property type="entry name" value="FAD/NAD(P)-binding domain"/>
    <property type="match status" value="1"/>
</dbReference>
<dbReference type="RefSeq" id="WP_307413766.1">
    <property type="nucleotide sequence ID" value="NZ_JAUSTW010000014.1"/>
</dbReference>
<dbReference type="InterPro" id="IPR036188">
    <property type="entry name" value="FAD/NAD-bd_sf"/>
</dbReference>
<dbReference type="InterPro" id="IPR002938">
    <property type="entry name" value="FAD-bd"/>
</dbReference>
<proteinExistence type="predicted"/>
<comment type="caution">
    <text evidence="2">The sequence shown here is derived from an EMBL/GenBank/DDBJ whole genome shotgun (WGS) entry which is preliminary data.</text>
</comment>
<gene>
    <name evidence="2" type="ORF">J2S10_005198</name>
</gene>
<dbReference type="EMBL" id="JAUSTW010000014">
    <property type="protein sequence ID" value="MDQ0201987.1"/>
    <property type="molecule type" value="Genomic_DNA"/>
</dbReference>
<reference evidence="2 3" key="1">
    <citation type="submission" date="2023-07" db="EMBL/GenBank/DDBJ databases">
        <title>Genomic Encyclopedia of Type Strains, Phase IV (KMG-IV): sequencing the most valuable type-strain genomes for metagenomic binning, comparative biology and taxonomic classification.</title>
        <authorList>
            <person name="Goeker M."/>
        </authorList>
    </citation>
    <scope>NUCLEOTIDE SEQUENCE [LARGE SCALE GENOMIC DNA]</scope>
    <source>
        <strain evidence="2 3">DSM 27594</strain>
    </source>
</reference>
<sequence length="381" mass="42146">MNRIQDVAVLGAGIAGSSLAKSLADRGWEAVLIDRKQFPRHKVCGEFFSPESRSMLRHFGLLDDVEALQPSMINKIRLIFNYGDPLEFPLPDNAIGISRYSLDSTLHSAALRSGVHVKTSTTVESVTPHQSGFRIETKHSGERKTYYARAVIAAWGANARSGLPGFKPNRTEKNTYIGVKSHFKVTEMEPIVELYFFDGGYLGIAPIEDGLINVAALLKRNDFRHNEKTVLGLIDSACRRNSKLYQKLSNAVPISSSQAAIAPVVLNRKPLAWEMIPHVGDASLMLPPLCGDGMSMALRSAQLCAPLADGYLSGDLTFDKWKDEYSHSIQREFKGPLKWGRLLQWLLDVPAMPRLLLGTAHLTPGLVDRLVQATRLKESNL</sequence>
<feature type="domain" description="FAD-binding" evidence="1">
    <location>
        <begin position="6"/>
        <end position="162"/>
    </location>
</feature>
<dbReference type="SUPFAM" id="SSF51905">
    <property type="entry name" value="FAD/NAD(P)-binding domain"/>
    <property type="match status" value="1"/>
</dbReference>
<accession>A0ABT9Y493</accession>
<dbReference type="InterPro" id="IPR050407">
    <property type="entry name" value="Geranylgeranyl_reductase"/>
</dbReference>
<protein>
    <submittedName>
        <fullName evidence="2">Flavin-dependent dehydrogenase</fullName>
    </submittedName>
</protein>
<dbReference type="Proteomes" id="UP001224122">
    <property type="component" value="Unassembled WGS sequence"/>
</dbReference>
<name>A0ABT9Y493_9BACI</name>